<proteinExistence type="predicted"/>
<evidence type="ECO:0000256" key="1">
    <source>
        <dbReference type="SAM" id="Phobius"/>
    </source>
</evidence>
<comment type="caution">
    <text evidence="2">The sequence shown here is derived from an EMBL/GenBank/DDBJ whole genome shotgun (WGS) entry which is preliminary data.</text>
</comment>
<feature type="transmembrane region" description="Helical" evidence="1">
    <location>
        <begin position="12"/>
        <end position="35"/>
    </location>
</feature>
<keyword evidence="1" id="KW-1133">Transmembrane helix</keyword>
<evidence type="ECO:0000313" key="2">
    <source>
        <dbReference type="EMBL" id="MFC0678641.1"/>
    </source>
</evidence>
<keyword evidence="1" id="KW-0812">Transmembrane</keyword>
<gene>
    <name evidence="2" type="ORF">ACFFGH_12395</name>
</gene>
<protein>
    <submittedName>
        <fullName evidence="2">Uncharacterized protein</fullName>
    </submittedName>
</protein>
<sequence length="99" mass="10257">MTRPAPEPSRLFRMVALAAMVLSVLAITIFVVILFMGMGGSTEVGRVFGPFGIAATVLGLIAGVWATLHRGTRAAGVVSLAILVPCVFLAFVSLVALLS</sequence>
<evidence type="ECO:0000313" key="3">
    <source>
        <dbReference type="Proteomes" id="UP001589896"/>
    </source>
</evidence>
<feature type="transmembrane region" description="Helical" evidence="1">
    <location>
        <begin position="47"/>
        <end position="68"/>
    </location>
</feature>
<organism evidence="2 3">
    <name type="scientific">Lysobacter korlensis</name>
    <dbReference type="NCBI Taxonomy" id="553636"/>
    <lineage>
        <taxon>Bacteria</taxon>
        <taxon>Pseudomonadati</taxon>
        <taxon>Pseudomonadota</taxon>
        <taxon>Gammaproteobacteria</taxon>
        <taxon>Lysobacterales</taxon>
        <taxon>Lysobacteraceae</taxon>
        <taxon>Lysobacter</taxon>
    </lineage>
</organism>
<accession>A0ABV6RNU9</accession>
<keyword evidence="1" id="KW-0472">Membrane</keyword>
<keyword evidence="3" id="KW-1185">Reference proteome</keyword>
<dbReference type="RefSeq" id="WP_386668664.1">
    <property type="nucleotide sequence ID" value="NZ_JBHLTG010000002.1"/>
</dbReference>
<dbReference type="Proteomes" id="UP001589896">
    <property type="component" value="Unassembled WGS sequence"/>
</dbReference>
<feature type="transmembrane region" description="Helical" evidence="1">
    <location>
        <begin position="74"/>
        <end position="98"/>
    </location>
</feature>
<name>A0ABV6RNU9_9GAMM</name>
<reference evidence="2 3" key="1">
    <citation type="submission" date="2024-09" db="EMBL/GenBank/DDBJ databases">
        <authorList>
            <person name="Sun Q."/>
            <person name="Mori K."/>
        </authorList>
    </citation>
    <scope>NUCLEOTIDE SEQUENCE [LARGE SCALE GENOMIC DNA]</scope>
    <source>
        <strain evidence="2 3">KCTC 23076</strain>
    </source>
</reference>
<dbReference type="EMBL" id="JBHLTG010000002">
    <property type="protein sequence ID" value="MFC0678641.1"/>
    <property type="molecule type" value="Genomic_DNA"/>
</dbReference>